<dbReference type="PROSITE" id="PS51257">
    <property type="entry name" value="PROKAR_LIPOPROTEIN"/>
    <property type="match status" value="1"/>
</dbReference>
<dbReference type="SUPFAM" id="SSF56954">
    <property type="entry name" value="Outer membrane efflux proteins (OEP)"/>
    <property type="match status" value="1"/>
</dbReference>
<keyword evidence="2" id="KW-0472">Membrane</keyword>
<dbReference type="InterPro" id="IPR003423">
    <property type="entry name" value="OMP_efflux"/>
</dbReference>
<keyword evidence="2" id="KW-1134">Transmembrane beta strand</keyword>
<comment type="subcellular location">
    <subcellularLocation>
        <location evidence="2">Cell membrane</location>
        <topology evidence="2">Lipid-anchor</topology>
    </subcellularLocation>
</comment>
<evidence type="ECO:0000256" key="2">
    <source>
        <dbReference type="RuleBase" id="RU362097"/>
    </source>
</evidence>
<comment type="caution">
    <text evidence="3">The sequence shown here is derived from an EMBL/GenBank/DDBJ whole genome shotgun (WGS) entry which is preliminary data.</text>
</comment>
<keyword evidence="2" id="KW-0564">Palmitate</keyword>
<keyword evidence="2" id="KW-0449">Lipoprotein</keyword>
<dbReference type="InterPro" id="IPR010131">
    <property type="entry name" value="MdtP/NodT-like"/>
</dbReference>
<dbReference type="Pfam" id="PF02321">
    <property type="entry name" value="OEP"/>
    <property type="match status" value="2"/>
</dbReference>
<dbReference type="GO" id="GO:0015562">
    <property type="term" value="F:efflux transmembrane transporter activity"/>
    <property type="evidence" value="ECO:0007669"/>
    <property type="project" value="InterPro"/>
</dbReference>
<dbReference type="Proteomes" id="UP000241206">
    <property type="component" value="Unassembled WGS sequence"/>
</dbReference>
<gene>
    <name evidence="3" type="ORF">CV103_09135</name>
</gene>
<dbReference type="RefSeq" id="WP_107394722.1">
    <property type="nucleotide sequence ID" value="NZ_PHHF01000041.1"/>
</dbReference>
<comment type="similarity">
    <text evidence="1 2">Belongs to the outer membrane factor (OMF) (TC 1.B.17) family.</text>
</comment>
<dbReference type="PANTHER" id="PTHR30203">
    <property type="entry name" value="OUTER MEMBRANE CATION EFFLUX PROTEIN"/>
    <property type="match status" value="1"/>
</dbReference>
<accession>A0A2T4I0Y9</accession>
<evidence type="ECO:0000313" key="4">
    <source>
        <dbReference type="Proteomes" id="UP000241206"/>
    </source>
</evidence>
<evidence type="ECO:0000313" key="3">
    <source>
        <dbReference type="EMBL" id="PTD22492.1"/>
    </source>
</evidence>
<name>A0A2T4I0Y9_9SPHN</name>
<proteinExistence type="inferred from homology"/>
<keyword evidence="4" id="KW-1185">Reference proteome</keyword>
<organism evidence="3 4">
    <name type="scientific">Edaphosphingomonas fennica</name>
    <dbReference type="NCBI Taxonomy" id="114404"/>
    <lineage>
        <taxon>Bacteria</taxon>
        <taxon>Pseudomonadati</taxon>
        <taxon>Pseudomonadota</taxon>
        <taxon>Alphaproteobacteria</taxon>
        <taxon>Sphingomonadales</taxon>
        <taxon>Rhizorhabdaceae</taxon>
        <taxon>Edaphosphingomonas</taxon>
    </lineage>
</organism>
<dbReference type="NCBIfam" id="TIGR01845">
    <property type="entry name" value="outer_NodT"/>
    <property type="match status" value="1"/>
</dbReference>
<sequence>MHKFSWLAALALGGCAVGPDYRPPATPPAAADRFVTAAPATDVAAPLPDAWWRLYDDPVLDRLVARAFAANADLRVAAANLARARAVADEAGAGRLPTTDASGGVSYGDAVAGGFPQGGRQWTYSGTMAIAWEADLFGRVGRTIAAARADADAVEAARDMVRVAVAAETARAYADACSFGASIAIARQSLATAEDGLKLIATRQKAGAAGRLDVERAATAAANARAAIPPLEGQRQAALYELTALLGETPANVPAEAAQCTRPPAPAAALPIGDGTGLLRRRPDLREAERRLAADTARIGVAMADLYPRVSLGGSAGFFRNDQVRGGDSFSFSVGPLLSWSFPNMAVARARIRQAEAGADASLAAFDGKVLAVLKEVEQALALYGAEDRRNHALAEASIRADAAYGLADRRYRAGSISYLDLLDAQRALIDTRAALADSTQKLGTSRITLFKALGGGWVLPPE</sequence>
<protein>
    <submittedName>
        <fullName evidence="3">Transporter</fullName>
    </submittedName>
</protein>
<evidence type="ECO:0000256" key="1">
    <source>
        <dbReference type="ARBA" id="ARBA00007613"/>
    </source>
</evidence>
<dbReference type="Gene3D" id="1.20.1600.10">
    <property type="entry name" value="Outer membrane efflux proteins (OEP)"/>
    <property type="match status" value="1"/>
</dbReference>
<dbReference type="Gene3D" id="2.20.200.10">
    <property type="entry name" value="Outer membrane efflux proteins (OEP)"/>
    <property type="match status" value="1"/>
</dbReference>
<dbReference type="GO" id="GO:0005886">
    <property type="term" value="C:plasma membrane"/>
    <property type="evidence" value="ECO:0007669"/>
    <property type="project" value="UniProtKB-SubCell"/>
</dbReference>
<keyword evidence="2" id="KW-0812">Transmembrane</keyword>
<dbReference type="AlphaFoldDB" id="A0A2T4I0Y9"/>
<dbReference type="EMBL" id="PHHF01000041">
    <property type="protein sequence ID" value="PTD22492.1"/>
    <property type="molecule type" value="Genomic_DNA"/>
</dbReference>
<reference evidence="3 4" key="1">
    <citation type="submission" date="2017-11" db="EMBL/GenBank/DDBJ databases">
        <title>Sphingomonas oleivorans sp. nov., isolated from oil-contaminated soil.</title>
        <authorList>
            <person name="Wang L."/>
            <person name="Chen L."/>
        </authorList>
    </citation>
    <scope>NUCLEOTIDE SEQUENCE [LARGE SCALE GENOMIC DNA]</scope>
    <source>
        <strain evidence="3 4">K101</strain>
    </source>
</reference>
<dbReference type="PANTHER" id="PTHR30203:SF21">
    <property type="entry name" value="OUTER MEMBRANE COMPONENT OF MULTIDRUG EFFLUX PUMP-RELATED"/>
    <property type="match status" value="1"/>
</dbReference>